<dbReference type="Proteomes" id="UP000542342">
    <property type="component" value="Unassembled WGS sequence"/>
</dbReference>
<feature type="modified residue" description="N6-(pyridoxal phosphate)lysine" evidence="5">
    <location>
        <position position="263"/>
    </location>
</feature>
<keyword evidence="1 5" id="KW-0032">Aminotransferase</keyword>
<keyword evidence="3 5" id="KW-0808">Transferase</keyword>
<dbReference type="InterPro" id="IPR015421">
    <property type="entry name" value="PyrdxlP-dep_Trfase_major"/>
</dbReference>
<comment type="cofactor">
    <cofactor evidence="5">
        <name>pyridoxal 5'-phosphate</name>
        <dbReference type="ChEBI" id="CHEBI:597326"/>
    </cofactor>
    <text evidence="5">Binds 1 pyridoxal phosphate per subunit.</text>
</comment>
<dbReference type="InterPro" id="IPR005814">
    <property type="entry name" value="Aminotrans_3"/>
</dbReference>
<dbReference type="Gene3D" id="3.40.640.10">
    <property type="entry name" value="Type I PLP-dependent aspartate aminotransferase-like (Major domain)"/>
    <property type="match status" value="1"/>
</dbReference>
<feature type="binding site" evidence="5">
    <location>
        <position position="292"/>
    </location>
    <ligand>
        <name>pyridoxal 5'-phosphate</name>
        <dbReference type="ChEBI" id="CHEBI:597326"/>
    </ligand>
</feature>
<dbReference type="FunFam" id="3.40.640.10:FF:000004">
    <property type="entry name" value="Acetylornithine aminotransferase"/>
    <property type="match status" value="1"/>
</dbReference>
<feature type="binding site" evidence="5">
    <location>
        <begin position="234"/>
        <end position="237"/>
    </location>
    <ligand>
        <name>pyridoxal 5'-phosphate</name>
        <dbReference type="ChEBI" id="CHEBI:597326"/>
    </ligand>
</feature>
<evidence type="ECO:0000256" key="4">
    <source>
        <dbReference type="ARBA" id="ARBA00022898"/>
    </source>
</evidence>
<comment type="catalytic activity">
    <reaction evidence="5">
        <text>N(2)-acetyl-L-ornithine + 2-oxoglutarate = N-acetyl-L-glutamate 5-semialdehyde + L-glutamate</text>
        <dbReference type="Rhea" id="RHEA:18049"/>
        <dbReference type="ChEBI" id="CHEBI:16810"/>
        <dbReference type="ChEBI" id="CHEBI:29123"/>
        <dbReference type="ChEBI" id="CHEBI:29985"/>
        <dbReference type="ChEBI" id="CHEBI:57805"/>
        <dbReference type="EC" id="2.6.1.11"/>
    </reaction>
</comment>
<dbReference type="GO" id="GO:0030170">
    <property type="term" value="F:pyridoxal phosphate binding"/>
    <property type="evidence" value="ECO:0007669"/>
    <property type="project" value="InterPro"/>
</dbReference>
<dbReference type="Pfam" id="PF00202">
    <property type="entry name" value="Aminotran_3"/>
    <property type="match status" value="1"/>
</dbReference>
<feature type="binding site" evidence="5">
    <location>
        <position position="149"/>
    </location>
    <ligand>
        <name>pyridoxal 5'-phosphate</name>
        <dbReference type="ChEBI" id="CHEBI:597326"/>
    </ligand>
</feature>
<sequence>MNTITHSSSALASLSTAQVMELAQRYLTPNYKRFPVCLVRGEGSWVWDAEGNRYLDLFPGWGCGLLGHCPPRVVEAVQAQVAELIHVPNTWYTVPQALLGQALVERLGFDARCFFCNSGAEANEAAIKLARLYGHPHGRYKIISCTGSFHGRTYGALTATGQPKYHAGFEPLLPGFRYAPYGDLEAIARLVDNETCAILVEPIQGEGGIQIPPAGFLEGLRQVCDRHGLLLILDEVQSGMGRTGRWYAFQHWKITPDIVTLAKALAGGVAMGGMIARAEVAEKLQPGTHAATFGGNPLAARAALATVETIEQQGLLARATAIGERFRQRLEALRQRAPLISDLRICGAMIGIELHTEGEPIVHACLQRRLLINCTQRTILRLLPALTISDAEIDQGCDILAEVLTSLES</sequence>
<dbReference type="GO" id="GO:0006526">
    <property type="term" value="P:L-arginine biosynthetic process"/>
    <property type="evidence" value="ECO:0007669"/>
    <property type="project" value="UniProtKB-UniRule"/>
</dbReference>
<dbReference type="GO" id="GO:0003992">
    <property type="term" value="F:N2-acetyl-L-ornithine:2-oxoglutarate 5-aminotransferase activity"/>
    <property type="evidence" value="ECO:0007669"/>
    <property type="project" value="UniProtKB-UniRule"/>
</dbReference>
<keyword evidence="2 5" id="KW-0028">Amino-acid biosynthesis</keyword>
<evidence type="ECO:0000313" key="6">
    <source>
        <dbReference type="EMBL" id="MBA2227468.1"/>
    </source>
</evidence>
<dbReference type="HAMAP" id="MF_01107">
    <property type="entry name" value="ArgD_aminotrans_3"/>
    <property type="match status" value="1"/>
</dbReference>
<comment type="similarity">
    <text evidence="5">Belongs to the class-III pyridoxal-phosphate-dependent aminotransferase family. ArgD subfamily.</text>
</comment>
<comment type="caution">
    <text evidence="5">Lacks conserved residue(s) required for the propagation of feature annotation.</text>
</comment>
<keyword evidence="4 5" id="KW-0663">Pyridoxal phosphate</keyword>
<comment type="miscellaneous">
    <text evidence="5">May also have succinyldiaminopimelate aminotransferase activity, thus carrying out the corresponding step in lysine biosynthesis.</text>
</comment>
<dbReference type="RefSeq" id="WP_194539330.1">
    <property type="nucleotide sequence ID" value="NZ_JACEFB010000014.1"/>
</dbReference>
<dbReference type="InterPro" id="IPR015422">
    <property type="entry name" value="PyrdxlP-dep_Trfase_small"/>
</dbReference>
<evidence type="ECO:0000256" key="5">
    <source>
        <dbReference type="HAMAP-Rule" id="MF_01107"/>
    </source>
</evidence>
<comment type="pathway">
    <text evidence="5">Amino-acid biosynthesis; L-arginine biosynthesis; N(2)-acetyl-L-ornithine from L-glutamate: step 4/4.</text>
</comment>
<dbReference type="InterPro" id="IPR050103">
    <property type="entry name" value="Class-III_PLP-dep_AT"/>
</dbReference>
<dbReference type="InterPro" id="IPR004636">
    <property type="entry name" value="AcOrn/SuccOrn_fam"/>
</dbReference>
<dbReference type="AlphaFoldDB" id="A0A7V9ACY7"/>
<dbReference type="PANTHER" id="PTHR11986">
    <property type="entry name" value="AMINOTRANSFERASE CLASS III"/>
    <property type="match status" value="1"/>
</dbReference>
<dbReference type="EMBL" id="JACEFB010000014">
    <property type="protein sequence ID" value="MBA2227468.1"/>
    <property type="molecule type" value="Genomic_DNA"/>
</dbReference>
<dbReference type="InterPro" id="IPR015424">
    <property type="entry name" value="PyrdxlP-dep_Trfase"/>
</dbReference>
<gene>
    <name evidence="5" type="primary">argD</name>
    <name evidence="6" type="ORF">H0921_15015</name>
</gene>
<protein>
    <recommendedName>
        <fullName evidence="5">Acetylornithine aminotransferase</fullName>
        <shortName evidence="5">ACOAT</shortName>
        <ecNumber evidence="5">2.6.1.11</ecNumber>
    </recommendedName>
</protein>
<proteinExistence type="inferred from homology"/>
<organism evidence="6 7">
    <name type="scientific">Thermogemmata fonticola</name>
    <dbReference type="NCBI Taxonomy" id="2755323"/>
    <lineage>
        <taxon>Bacteria</taxon>
        <taxon>Pseudomonadati</taxon>
        <taxon>Planctomycetota</taxon>
        <taxon>Planctomycetia</taxon>
        <taxon>Gemmatales</taxon>
        <taxon>Gemmataceae</taxon>
        <taxon>Thermogemmata</taxon>
    </lineage>
</organism>
<dbReference type="InterPro" id="IPR049704">
    <property type="entry name" value="Aminotrans_3_PPA_site"/>
</dbReference>
<dbReference type="CDD" id="cd00610">
    <property type="entry name" value="OAT_like"/>
    <property type="match status" value="1"/>
</dbReference>
<dbReference type="NCBIfam" id="TIGR00707">
    <property type="entry name" value="argD"/>
    <property type="match status" value="1"/>
</dbReference>
<comment type="subunit">
    <text evidence="5">Homodimer.</text>
</comment>
<dbReference type="GO" id="GO:0005737">
    <property type="term" value="C:cytoplasm"/>
    <property type="evidence" value="ECO:0007669"/>
    <property type="project" value="UniProtKB-SubCell"/>
</dbReference>
<comment type="caution">
    <text evidence="6">The sequence shown here is derived from an EMBL/GenBank/DDBJ whole genome shotgun (WGS) entry which is preliminary data.</text>
</comment>
<feature type="binding site" evidence="5">
    <location>
        <position position="152"/>
    </location>
    <ligand>
        <name>N(2)-acetyl-L-ornithine</name>
        <dbReference type="ChEBI" id="CHEBI:57805"/>
    </ligand>
</feature>
<reference evidence="6 7" key="1">
    <citation type="submission" date="2020-07" db="EMBL/GenBank/DDBJ databases">
        <title>Thermogemmata thermophila gen. nov., sp. nov., a novel moderate thermophilic planctomycete from a Kamchatka hot spring.</title>
        <authorList>
            <person name="Elcheninov A.G."/>
            <person name="Podosokorskaya O.A."/>
            <person name="Kovaleva O.L."/>
            <person name="Novikov A."/>
            <person name="Bonch-Osmolovskaya E.A."/>
            <person name="Toshchakov S.V."/>
            <person name="Kublanov I.V."/>
        </authorList>
    </citation>
    <scope>NUCLEOTIDE SEQUENCE [LARGE SCALE GENOMIC DNA]</scope>
    <source>
        <strain evidence="6 7">2918</strain>
    </source>
</reference>
<comment type="subcellular location">
    <subcellularLocation>
        <location evidence="5">Cytoplasm</location>
    </subcellularLocation>
</comment>
<feature type="binding site" evidence="5">
    <location>
        <begin position="119"/>
        <end position="120"/>
    </location>
    <ligand>
        <name>pyridoxal 5'-phosphate</name>
        <dbReference type="ChEBI" id="CHEBI:597326"/>
    </ligand>
</feature>
<name>A0A7V9ACY7_9BACT</name>
<dbReference type="SUPFAM" id="SSF53383">
    <property type="entry name" value="PLP-dependent transferases"/>
    <property type="match status" value="1"/>
</dbReference>
<evidence type="ECO:0000256" key="1">
    <source>
        <dbReference type="ARBA" id="ARBA00022576"/>
    </source>
</evidence>
<keyword evidence="7" id="KW-1185">Reference proteome</keyword>
<evidence type="ECO:0000256" key="3">
    <source>
        <dbReference type="ARBA" id="ARBA00022679"/>
    </source>
</evidence>
<keyword evidence="5" id="KW-0055">Arginine biosynthesis</keyword>
<dbReference type="PANTHER" id="PTHR11986:SF79">
    <property type="entry name" value="ACETYLORNITHINE AMINOTRANSFERASE, MITOCHONDRIAL"/>
    <property type="match status" value="1"/>
</dbReference>
<dbReference type="NCBIfam" id="NF002325">
    <property type="entry name" value="PRK01278.1"/>
    <property type="match status" value="1"/>
</dbReference>
<dbReference type="UniPathway" id="UPA00068">
    <property type="reaction ID" value="UER00109"/>
</dbReference>
<dbReference type="PIRSF" id="PIRSF000521">
    <property type="entry name" value="Transaminase_4ab_Lys_Orn"/>
    <property type="match status" value="1"/>
</dbReference>
<dbReference type="GO" id="GO:0042802">
    <property type="term" value="F:identical protein binding"/>
    <property type="evidence" value="ECO:0007669"/>
    <property type="project" value="TreeGrafter"/>
</dbReference>
<evidence type="ECO:0000313" key="7">
    <source>
        <dbReference type="Proteomes" id="UP000542342"/>
    </source>
</evidence>
<evidence type="ECO:0000256" key="2">
    <source>
        <dbReference type="ARBA" id="ARBA00022605"/>
    </source>
</evidence>
<dbReference type="EC" id="2.6.1.11" evidence="5"/>
<dbReference type="PROSITE" id="PS00600">
    <property type="entry name" value="AA_TRANSFER_CLASS_3"/>
    <property type="match status" value="1"/>
</dbReference>
<dbReference type="Gene3D" id="3.90.1150.10">
    <property type="entry name" value="Aspartate Aminotransferase, domain 1"/>
    <property type="match status" value="1"/>
</dbReference>
<accession>A0A7V9ACY7</accession>
<keyword evidence="5" id="KW-0963">Cytoplasm</keyword>